<dbReference type="InterPro" id="IPR029470">
    <property type="entry name" value="PDDEXK_4"/>
</dbReference>
<evidence type="ECO:0000313" key="2">
    <source>
        <dbReference type="Proteomes" id="UP001597521"/>
    </source>
</evidence>
<dbReference type="Proteomes" id="UP001597521">
    <property type="component" value="Unassembled WGS sequence"/>
</dbReference>
<evidence type="ECO:0000313" key="1">
    <source>
        <dbReference type="EMBL" id="MFD2648256.1"/>
    </source>
</evidence>
<sequence length="431" mass="48719">MSVAEPSLDEFEHLFVNNEGLDRLGAYLGRFNPIRTMRMEGMEVRHSAILAWLLDPSETHGFSDRFLKAFLAQALRGRSACGRVTAIDVVQSDLRDAQVHREWQNIDIFILSRRNNWAFVIENKFYASQHEGQLAKYAQKVRAAFSSRGEPPVVCGIFLTLLDELPQDESFAPIRYSAICDLLPRLMALEGLTLGQEVSIFLEHYLEIVREAAGMSEERVAMEALARQLYRTHKKVLDFVMEYGASTDFVLAAETVFEGTWEPRSTVSVGSRSYRYNGHNNRSISFLPVGWVDSFEVLGRPWRGCEQWWAGYPLICWLELLESADGASGTLKLFAEVGPLADHSLRSELIGRIRQLGSVSGLEGIRFQNDADKEGKRYSKFLRNNAVVIDDLHNAEEISKGMVTLLDRLDPYFEAIAGILPEFVDQATQTL</sequence>
<reference evidence="2" key="1">
    <citation type="journal article" date="2019" name="Int. J. Syst. Evol. Microbiol.">
        <title>The Global Catalogue of Microorganisms (GCM) 10K type strain sequencing project: providing services to taxonomists for standard genome sequencing and annotation.</title>
        <authorList>
            <consortium name="The Broad Institute Genomics Platform"/>
            <consortium name="The Broad Institute Genome Sequencing Center for Infectious Disease"/>
            <person name="Wu L."/>
            <person name="Ma J."/>
        </authorList>
    </citation>
    <scope>NUCLEOTIDE SEQUENCE [LARGE SCALE GENOMIC DNA]</scope>
    <source>
        <strain evidence="2">CCM 7427</strain>
    </source>
</reference>
<dbReference type="RefSeq" id="WP_386833373.1">
    <property type="nucleotide sequence ID" value="NZ_JBHUNP010000001.1"/>
</dbReference>
<dbReference type="EMBL" id="JBHUNP010000001">
    <property type="protein sequence ID" value="MFD2648256.1"/>
    <property type="molecule type" value="Genomic_DNA"/>
</dbReference>
<organism evidence="1 2">
    <name type="scientific">Devosia albogilva</name>
    <dbReference type="NCBI Taxonomy" id="429726"/>
    <lineage>
        <taxon>Bacteria</taxon>
        <taxon>Pseudomonadati</taxon>
        <taxon>Pseudomonadota</taxon>
        <taxon>Alphaproteobacteria</taxon>
        <taxon>Hyphomicrobiales</taxon>
        <taxon>Devosiaceae</taxon>
        <taxon>Devosia</taxon>
    </lineage>
</organism>
<protein>
    <submittedName>
        <fullName evidence="1">PD-(D/E)XK nuclease family protein</fullName>
    </submittedName>
</protein>
<comment type="caution">
    <text evidence="1">The sequence shown here is derived from an EMBL/GenBank/DDBJ whole genome shotgun (WGS) entry which is preliminary data.</text>
</comment>
<keyword evidence="2" id="KW-1185">Reference proteome</keyword>
<dbReference type="Pfam" id="PF14281">
    <property type="entry name" value="PDDEXK_4"/>
    <property type="match status" value="1"/>
</dbReference>
<proteinExistence type="predicted"/>
<name>A0ABW5QLB7_9HYPH</name>
<accession>A0ABW5QLB7</accession>
<gene>
    <name evidence="1" type="ORF">ACFSX5_10680</name>
</gene>